<evidence type="ECO:0000313" key="3">
    <source>
        <dbReference type="EMBL" id="BBA28693.1"/>
    </source>
</evidence>
<feature type="compositionally biased region" description="Basic and acidic residues" evidence="1">
    <location>
        <begin position="169"/>
        <end position="178"/>
    </location>
</feature>
<feature type="chain" id="PRO_5012670863" description="Biopolymer transporter" evidence="2">
    <location>
        <begin position="24"/>
        <end position="195"/>
    </location>
</feature>
<dbReference type="EMBL" id="AP018049">
    <property type="protein sequence ID" value="BBA28693.1"/>
    <property type="molecule type" value="Genomic_DNA"/>
</dbReference>
<feature type="region of interest" description="Disordered" evidence="1">
    <location>
        <begin position="169"/>
        <end position="195"/>
    </location>
</feature>
<dbReference type="PROSITE" id="PS51257">
    <property type="entry name" value="PROKAR_LIPOPROTEIN"/>
    <property type="match status" value="1"/>
</dbReference>
<accession>A0A250KLH1</accession>
<feature type="signal peptide" evidence="2">
    <location>
        <begin position="1"/>
        <end position="23"/>
    </location>
</feature>
<evidence type="ECO:0000256" key="2">
    <source>
        <dbReference type="SAM" id="SignalP"/>
    </source>
</evidence>
<evidence type="ECO:0008006" key="5">
    <source>
        <dbReference type="Google" id="ProtNLM"/>
    </source>
</evidence>
<protein>
    <recommendedName>
        <fullName evidence="5">Biopolymer transporter</fullName>
    </recommendedName>
</protein>
<proteinExistence type="predicted"/>
<dbReference type="Proteomes" id="UP000267517">
    <property type="component" value="Chromosome I"/>
</dbReference>
<evidence type="ECO:0000256" key="1">
    <source>
        <dbReference type="SAM" id="MobiDB-lite"/>
    </source>
</evidence>
<sequence length="195" mass="20087">MKKVFIMAIAVAAMTFTSCCNNCKTNAPKANADSATTEAVAGDSAVTAEAPASPDQLIEQLNEKVKAKDDKGVAALLTAAQTKMAELAQKDPKEAQAYVAKLQQWMQSNSENIQAALKSSGNEAAANAVGAAIDAASKADPKAITEGMSKAKEAVESASPEQVEAAKKAAKEAAEKMQGKTGEAAQKAMKDLGLQ</sequence>
<dbReference type="OrthoDB" id="1070875at2"/>
<evidence type="ECO:0000313" key="4">
    <source>
        <dbReference type="Proteomes" id="UP000267517"/>
    </source>
</evidence>
<keyword evidence="2" id="KW-0732">Signal</keyword>
<gene>
    <name evidence="3" type="ORF">PMEL1_00597</name>
</gene>
<dbReference type="AlphaFoldDB" id="A0A250KLH1"/>
<dbReference type="RefSeq" id="WP_120173893.1">
    <property type="nucleotide sequence ID" value="NZ_AP018049.1"/>
</dbReference>
<name>A0A250KLH1_9BACT</name>
<organism evidence="3 4">
    <name type="scientific">Prevotella melaninogenica</name>
    <dbReference type="NCBI Taxonomy" id="28132"/>
    <lineage>
        <taxon>Bacteria</taxon>
        <taxon>Pseudomonadati</taxon>
        <taxon>Bacteroidota</taxon>
        <taxon>Bacteroidia</taxon>
        <taxon>Bacteroidales</taxon>
        <taxon>Prevotellaceae</taxon>
        <taxon>Prevotella</taxon>
    </lineage>
</organism>
<reference evidence="3 4" key="1">
    <citation type="submission" date="2017-05" db="EMBL/GenBank/DDBJ databases">
        <title>whole genome sequence of Prevotella melaninogenica GAI 07411.</title>
        <authorList>
            <person name="Kondo Y."/>
            <person name="Hoshino T."/>
        </authorList>
    </citation>
    <scope>NUCLEOTIDE SEQUENCE [LARGE SCALE GENOMIC DNA]</scope>
    <source>
        <strain evidence="3 4">GAI 07411</strain>
    </source>
</reference>